<dbReference type="Proteomes" id="UP000617145">
    <property type="component" value="Unassembled WGS sequence"/>
</dbReference>
<accession>A0A8J2ZNC6</accession>
<sequence>MKELYVEDLKVGQVFRTGTKLVDADEVRAFAADFDPQPFHLDEEAGRSSIFGRMAASGWHTAAMTMRLYVDSPFRPTGGSIGAGMDELKWPRPVYPGDTLRAEIEILSARVSQSKPDRGIVRIRCVTYNQEDAPVQVYVSTVVMAARG</sequence>
<organism evidence="2 3">
    <name type="scientific">Salipiger pallidus</name>
    <dbReference type="NCBI Taxonomy" id="1775170"/>
    <lineage>
        <taxon>Bacteria</taxon>
        <taxon>Pseudomonadati</taxon>
        <taxon>Pseudomonadota</taxon>
        <taxon>Alphaproteobacteria</taxon>
        <taxon>Rhodobacterales</taxon>
        <taxon>Roseobacteraceae</taxon>
        <taxon>Salipiger</taxon>
    </lineage>
</organism>
<dbReference type="InterPro" id="IPR002539">
    <property type="entry name" value="MaoC-like_dom"/>
</dbReference>
<dbReference type="AlphaFoldDB" id="A0A8J2ZNC6"/>
<dbReference type="Gene3D" id="3.10.129.10">
    <property type="entry name" value="Hotdog Thioesterase"/>
    <property type="match status" value="1"/>
</dbReference>
<reference evidence="2" key="2">
    <citation type="submission" date="2020-09" db="EMBL/GenBank/DDBJ databases">
        <authorList>
            <person name="Sun Q."/>
            <person name="Zhou Y."/>
        </authorList>
    </citation>
    <scope>NUCLEOTIDE SEQUENCE</scope>
    <source>
        <strain evidence="2">CGMCC 1.15762</strain>
    </source>
</reference>
<dbReference type="RefSeq" id="WP_188792021.1">
    <property type="nucleotide sequence ID" value="NZ_BMJV01000011.1"/>
</dbReference>
<comment type="caution">
    <text evidence="2">The sequence shown here is derived from an EMBL/GenBank/DDBJ whole genome shotgun (WGS) entry which is preliminary data.</text>
</comment>
<name>A0A8J2ZNC6_9RHOB</name>
<evidence type="ECO:0000259" key="1">
    <source>
        <dbReference type="Pfam" id="PF01575"/>
    </source>
</evidence>
<dbReference type="EMBL" id="BMJV01000011">
    <property type="protein sequence ID" value="GGG85393.1"/>
    <property type="molecule type" value="Genomic_DNA"/>
</dbReference>
<keyword evidence="3" id="KW-1185">Reference proteome</keyword>
<dbReference type="Pfam" id="PF01575">
    <property type="entry name" value="MaoC_dehydratas"/>
    <property type="match status" value="1"/>
</dbReference>
<dbReference type="CDD" id="cd03454">
    <property type="entry name" value="YdeM"/>
    <property type="match status" value="1"/>
</dbReference>
<feature type="domain" description="MaoC-like" evidence="1">
    <location>
        <begin position="13"/>
        <end position="113"/>
    </location>
</feature>
<evidence type="ECO:0000313" key="3">
    <source>
        <dbReference type="Proteomes" id="UP000617145"/>
    </source>
</evidence>
<dbReference type="PANTHER" id="PTHR43664:SF1">
    <property type="entry name" value="BETA-METHYLMALYL-COA DEHYDRATASE"/>
    <property type="match status" value="1"/>
</dbReference>
<proteinExistence type="predicted"/>
<protein>
    <submittedName>
        <fullName evidence="2">MaoC family dehydratase</fullName>
    </submittedName>
</protein>
<reference evidence="2" key="1">
    <citation type="journal article" date="2014" name="Int. J. Syst. Evol. Microbiol.">
        <title>Complete genome sequence of Corynebacterium casei LMG S-19264T (=DSM 44701T), isolated from a smear-ripened cheese.</title>
        <authorList>
            <consortium name="US DOE Joint Genome Institute (JGI-PGF)"/>
            <person name="Walter F."/>
            <person name="Albersmeier A."/>
            <person name="Kalinowski J."/>
            <person name="Ruckert C."/>
        </authorList>
    </citation>
    <scope>NUCLEOTIDE SEQUENCE</scope>
    <source>
        <strain evidence="2">CGMCC 1.15762</strain>
    </source>
</reference>
<gene>
    <name evidence="2" type="ORF">GCM10011415_39540</name>
</gene>
<evidence type="ECO:0000313" key="2">
    <source>
        <dbReference type="EMBL" id="GGG85393.1"/>
    </source>
</evidence>
<dbReference type="SUPFAM" id="SSF54637">
    <property type="entry name" value="Thioesterase/thiol ester dehydrase-isomerase"/>
    <property type="match status" value="1"/>
</dbReference>
<dbReference type="InterPro" id="IPR029069">
    <property type="entry name" value="HotDog_dom_sf"/>
</dbReference>
<dbReference type="PANTHER" id="PTHR43664">
    <property type="entry name" value="MONOAMINE OXIDASE-RELATED"/>
    <property type="match status" value="1"/>
</dbReference>
<dbReference type="InterPro" id="IPR052342">
    <property type="entry name" value="MCH/BMMD"/>
</dbReference>